<comment type="subcellular location">
    <subcellularLocation>
        <location evidence="1">Membrane</location>
        <topology evidence="1">Multi-pass membrane protein</topology>
    </subcellularLocation>
</comment>
<dbReference type="PANTHER" id="PTHR42770:SF16">
    <property type="entry name" value="AMINO ACID PERMEASE"/>
    <property type="match status" value="1"/>
</dbReference>
<feature type="transmembrane region" description="Helical" evidence="5">
    <location>
        <begin position="447"/>
        <end position="466"/>
    </location>
</feature>
<name>A0AA90N6T3_9ACTN</name>
<feature type="transmembrane region" description="Helical" evidence="5">
    <location>
        <begin position="59"/>
        <end position="92"/>
    </location>
</feature>
<dbReference type="Pfam" id="PF00324">
    <property type="entry name" value="AA_permease"/>
    <property type="match status" value="1"/>
</dbReference>
<keyword evidence="4 5" id="KW-0472">Membrane</keyword>
<proteinExistence type="predicted"/>
<evidence type="ECO:0000256" key="5">
    <source>
        <dbReference type="SAM" id="Phobius"/>
    </source>
</evidence>
<dbReference type="InterPro" id="IPR050367">
    <property type="entry name" value="APC_superfamily"/>
</dbReference>
<sequence>MPSPDTTDSTRPSARLNGTLGVTGIVFMVIAAAAPLTVIAGNVPIAIGLGPGAGAPVGFLIAAAVLLVFSVGFVAMTPFVAEAGAFFSYVTAGLGPRPGLGSAYTALVAYTAIQVGIYGYFGWAADNLMRYYGGPELPWWLWAAGLILVVGALGYRQIDLSAKVLGVALVLEIAVVVVLDVVVVARGGAEGISASSFSPSAITSGPLGIAVLFALTGFIGFEATAVFRDEARDPARTIPRATYAAVTIIGVFYAISAWAVVEAWGPSKVRDVANASLASGDSMLLTTVRDYLGPILHDVTQVLLVTSLFACALSFHNIIARYQFVLAGKTVFPAPLARVHGRHGSPHLSSGVQTVTAAACVAAFAVSGVSPLVGVFGSMAGVSTVGMILLLLLTSIAVPAYFFRHPHDRAGRVLQTYVLPVIAVVALLACLVIVLDNFTLVTGQSAGVSAVLAAVPVVAFVIGFATRSSRRLAVDSAREN</sequence>
<dbReference type="Gene3D" id="1.20.1740.10">
    <property type="entry name" value="Amino acid/polyamine transporter I"/>
    <property type="match status" value="1"/>
</dbReference>
<evidence type="ECO:0000259" key="6">
    <source>
        <dbReference type="Pfam" id="PF00324"/>
    </source>
</evidence>
<dbReference type="InterPro" id="IPR004841">
    <property type="entry name" value="AA-permease/SLC12A_dom"/>
</dbReference>
<evidence type="ECO:0000313" key="8">
    <source>
        <dbReference type="Proteomes" id="UP001178281"/>
    </source>
</evidence>
<organism evidence="7 8">
    <name type="scientific">Tsukamurella strandjordii</name>
    <dbReference type="NCBI Taxonomy" id="147577"/>
    <lineage>
        <taxon>Bacteria</taxon>
        <taxon>Bacillati</taxon>
        <taxon>Actinomycetota</taxon>
        <taxon>Actinomycetes</taxon>
        <taxon>Mycobacteriales</taxon>
        <taxon>Tsukamurellaceae</taxon>
        <taxon>Tsukamurella</taxon>
    </lineage>
</organism>
<dbReference type="RefSeq" id="WP_305110097.1">
    <property type="nucleotide sequence ID" value="NZ_JAUTIX010000001.1"/>
</dbReference>
<dbReference type="PIRSF" id="PIRSF006060">
    <property type="entry name" value="AA_transporter"/>
    <property type="match status" value="1"/>
</dbReference>
<evidence type="ECO:0000313" key="7">
    <source>
        <dbReference type="EMBL" id="MDP0396632.1"/>
    </source>
</evidence>
<evidence type="ECO:0000256" key="1">
    <source>
        <dbReference type="ARBA" id="ARBA00004141"/>
    </source>
</evidence>
<feature type="transmembrane region" description="Helical" evidence="5">
    <location>
        <begin position="299"/>
        <end position="319"/>
    </location>
</feature>
<feature type="domain" description="Amino acid permease/ SLC12A" evidence="6">
    <location>
        <begin position="24"/>
        <end position="463"/>
    </location>
</feature>
<dbReference type="Proteomes" id="UP001178281">
    <property type="component" value="Unassembled WGS sequence"/>
</dbReference>
<dbReference type="PANTHER" id="PTHR42770">
    <property type="entry name" value="AMINO ACID TRANSPORTER-RELATED"/>
    <property type="match status" value="1"/>
</dbReference>
<feature type="transmembrane region" description="Helical" evidence="5">
    <location>
        <begin position="352"/>
        <end position="373"/>
    </location>
</feature>
<dbReference type="EMBL" id="JAUTIX010000001">
    <property type="protein sequence ID" value="MDP0396632.1"/>
    <property type="molecule type" value="Genomic_DNA"/>
</dbReference>
<dbReference type="GO" id="GO:0016020">
    <property type="term" value="C:membrane"/>
    <property type="evidence" value="ECO:0007669"/>
    <property type="project" value="UniProtKB-SubCell"/>
</dbReference>
<feature type="transmembrane region" description="Helical" evidence="5">
    <location>
        <begin position="241"/>
        <end position="261"/>
    </location>
</feature>
<feature type="transmembrane region" description="Helical" evidence="5">
    <location>
        <begin position="414"/>
        <end position="435"/>
    </location>
</feature>
<keyword evidence="2 5" id="KW-0812">Transmembrane</keyword>
<keyword evidence="8" id="KW-1185">Reference proteome</keyword>
<keyword evidence="3 5" id="KW-1133">Transmembrane helix</keyword>
<feature type="transmembrane region" description="Helical" evidence="5">
    <location>
        <begin position="379"/>
        <end position="402"/>
    </location>
</feature>
<feature type="transmembrane region" description="Helical" evidence="5">
    <location>
        <begin position="137"/>
        <end position="155"/>
    </location>
</feature>
<dbReference type="GO" id="GO:0055085">
    <property type="term" value="P:transmembrane transport"/>
    <property type="evidence" value="ECO:0007669"/>
    <property type="project" value="InterPro"/>
</dbReference>
<feature type="transmembrane region" description="Helical" evidence="5">
    <location>
        <begin position="104"/>
        <end position="125"/>
    </location>
</feature>
<evidence type="ECO:0000256" key="4">
    <source>
        <dbReference type="ARBA" id="ARBA00023136"/>
    </source>
</evidence>
<dbReference type="AlphaFoldDB" id="A0AA90N6T3"/>
<feature type="transmembrane region" description="Helical" evidence="5">
    <location>
        <begin position="201"/>
        <end position="221"/>
    </location>
</feature>
<protein>
    <submittedName>
        <fullName evidence="7">APC family permease</fullName>
    </submittedName>
</protein>
<comment type="caution">
    <text evidence="7">The sequence shown here is derived from an EMBL/GenBank/DDBJ whole genome shotgun (WGS) entry which is preliminary data.</text>
</comment>
<evidence type="ECO:0000256" key="2">
    <source>
        <dbReference type="ARBA" id="ARBA00022692"/>
    </source>
</evidence>
<gene>
    <name evidence="7" type="ORF">Q7X28_01700</name>
</gene>
<feature type="transmembrane region" description="Helical" evidence="5">
    <location>
        <begin position="20"/>
        <end position="47"/>
    </location>
</feature>
<reference evidence="7" key="1">
    <citation type="submission" date="2023-08" db="EMBL/GenBank/DDBJ databases">
        <title>The draft genome of Tsukamurella strandjordii strain 050030.</title>
        <authorList>
            <person name="Zhao F."/>
            <person name="Feng Y."/>
            <person name="Zong Z."/>
        </authorList>
    </citation>
    <scope>NUCLEOTIDE SEQUENCE</scope>
    <source>
        <strain evidence="7">050030</strain>
    </source>
</reference>
<feature type="transmembrane region" description="Helical" evidence="5">
    <location>
        <begin position="167"/>
        <end position="189"/>
    </location>
</feature>
<evidence type="ECO:0000256" key="3">
    <source>
        <dbReference type="ARBA" id="ARBA00022989"/>
    </source>
</evidence>
<accession>A0AA90N6T3</accession>